<keyword evidence="4 8" id="KW-0460">Magnesium</keyword>
<feature type="binding site" evidence="8">
    <location>
        <position position="87"/>
    </location>
    <ligand>
        <name>S-adenosyl-L-methionine</name>
        <dbReference type="ChEBI" id="CHEBI:59789"/>
    </ligand>
</feature>
<protein>
    <recommendedName>
        <fullName evidence="8">7-carboxy-7-deazaguanine synthase</fullName>
        <shortName evidence="8">CDG synthase</shortName>
        <ecNumber evidence="8">4.3.99.3</ecNumber>
    </recommendedName>
    <alternativeName>
        <fullName evidence="8">Queuosine biosynthesis protein QueE</fullName>
    </alternativeName>
</protein>
<dbReference type="Gene3D" id="3.20.20.70">
    <property type="entry name" value="Aldolase class I"/>
    <property type="match status" value="1"/>
</dbReference>
<dbReference type="Proteomes" id="UP001327219">
    <property type="component" value="Chromosome"/>
</dbReference>
<comment type="catalytic activity">
    <reaction evidence="8">
        <text>6-carboxy-5,6,7,8-tetrahydropterin + H(+) = 7-carboxy-7-carbaguanine + NH4(+)</text>
        <dbReference type="Rhea" id="RHEA:27974"/>
        <dbReference type="ChEBI" id="CHEBI:15378"/>
        <dbReference type="ChEBI" id="CHEBI:28938"/>
        <dbReference type="ChEBI" id="CHEBI:61032"/>
        <dbReference type="ChEBI" id="CHEBI:61036"/>
        <dbReference type="EC" id="4.3.99.3"/>
    </reaction>
</comment>
<evidence type="ECO:0000256" key="3">
    <source>
        <dbReference type="ARBA" id="ARBA00022723"/>
    </source>
</evidence>
<feature type="binding site" evidence="8">
    <location>
        <position position="55"/>
    </location>
    <ligand>
        <name>Mg(2+)</name>
        <dbReference type="ChEBI" id="CHEBI:18420"/>
    </ligand>
</feature>
<keyword evidence="8" id="KW-0671">Queuosine biosynthesis</keyword>
<dbReference type="RefSeq" id="WP_323733276.1">
    <property type="nucleotide sequence ID" value="NZ_CP110820.1"/>
</dbReference>
<dbReference type="EMBL" id="CP110820">
    <property type="protein sequence ID" value="WPX96493.1"/>
    <property type="molecule type" value="Genomic_DNA"/>
</dbReference>
<feature type="binding site" evidence="8">
    <location>
        <position position="42"/>
    </location>
    <ligand>
        <name>substrate</name>
    </ligand>
</feature>
<evidence type="ECO:0000256" key="1">
    <source>
        <dbReference type="ARBA" id="ARBA00022485"/>
    </source>
</evidence>
<feature type="binding site" evidence="8">
    <location>
        <begin position="180"/>
        <end position="183"/>
    </location>
    <ligand>
        <name>S-adenosyl-L-methionine</name>
        <dbReference type="ChEBI" id="CHEBI:59789"/>
    </ligand>
</feature>
<keyword evidence="3 8" id="KW-0479">Metal-binding</keyword>
<dbReference type="PROSITE" id="PS51918">
    <property type="entry name" value="RADICAL_SAM"/>
    <property type="match status" value="1"/>
</dbReference>
<keyword evidence="2 8" id="KW-0949">S-adenosyl-L-methionine</keyword>
<comment type="caution">
    <text evidence="8">Lacks conserved residue(s) required for the propagation of feature annotation.</text>
</comment>
<feature type="binding site" evidence="8">
    <location>
        <position position="50"/>
    </location>
    <ligand>
        <name>[4Fe-4S] cluster</name>
        <dbReference type="ChEBI" id="CHEBI:49883"/>
        <note>4Fe-4S-S-AdoMet</note>
    </ligand>
</feature>
<evidence type="ECO:0000313" key="11">
    <source>
        <dbReference type="Proteomes" id="UP001327219"/>
    </source>
</evidence>
<sequence length="219" mass="24564">MFGKNPKLAPEKGDGGELKVTSIFLTIQGEGPYVGHQAVFIRLSGCNLACDFCDTEFDSYKLLSVEEIVKVVMSIRDGANLVVITGGEPMRQKIKLLCDNLLFRNFTVQVETNGTIHTEIPKAVKLVCSPKASNGKYHSIRKDILEQTVALKFLISKQNKEYCDISEVGQSRYNIPVYVQPMDEYDEFLNQNNLLLAQQVAKKHCAILSLQLHKILKID</sequence>
<feature type="domain" description="Radical SAM core" evidence="9">
    <location>
        <begin position="33"/>
        <end position="208"/>
    </location>
</feature>
<dbReference type="SUPFAM" id="SSF102114">
    <property type="entry name" value="Radical SAM enzymes"/>
    <property type="match status" value="1"/>
</dbReference>
<accession>A0ABZ0UP65</accession>
<evidence type="ECO:0000256" key="4">
    <source>
        <dbReference type="ARBA" id="ARBA00022842"/>
    </source>
</evidence>
<feature type="binding site" evidence="8">
    <location>
        <begin position="27"/>
        <end position="29"/>
    </location>
    <ligand>
        <name>substrate</name>
    </ligand>
</feature>
<reference evidence="10 11" key="1">
    <citation type="submission" date="2022-11" db="EMBL/GenBank/DDBJ databases">
        <title>Host association and intracellularity evolved multiple times independently in the Rickettsiales.</title>
        <authorList>
            <person name="Castelli M."/>
            <person name="Nardi T."/>
            <person name="Gammuto L."/>
            <person name="Bellinzona G."/>
            <person name="Sabaneyeva E."/>
            <person name="Potekhin A."/>
            <person name="Serra V."/>
            <person name="Petroni G."/>
            <person name="Sassera D."/>
        </authorList>
    </citation>
    <scope>NUCLEOTIDE SEQUENCE [LARGE SCALE GENOMIC DNA]</scope>
    <source>
        <strain evidence="10 11">NDG2</strain>
    </source>
</reference>
<comment type="pathway">
    <text evidence="8">Purine metabolism; 7-cyano-7-deazaguanine biosynthesis.</text>
</comment>
<keyword evidence="5 8" id="KW-0408">Iron</keyword>
<feature type="binding site" evidence="8">
    <location>
        <position position="53"/>
    </location>
    <ligand>
        <name>[4Fe-4S] cluster</name>
        <dbReference type="ChEBI" id="CHEBI:49883"/>
        <note>4Fe-4S-S-AdoMet</note>
    </ligand>
</feature>
<feature type="binding site" evidence="8">
    <location>
        <position position="85"/>
    </location>
    <ligand>
        <name>substrate</name>
    </ligand>
</feature>
<dbReference type="EC" id="4.3.99.3" evidence="8"/>
<dbReference type="InterPro" id="IPR007197">
    <property type="entry name" value="rSAM"/>
</dbReference>
<evidence type="ECO:0000256" key="6">
    <source>
        <dbReference type="ARBA" id="ARBA00023014"/>
    </source>
</evidence>
<name>A0ABZ0UP65_9RICK</name>
<dbReference type="HAMAP" id="MF_00917">
    <property type="entry name" value="QueE"/>
    <property type="match status" value="1"/>
</dbReference>
<comment type="cofactor">
    <cofactor evidence="8">
        <name>S-adenosyl-L-methionine</name>
        <dbReference type="ChEBI" id="CHEBI:59789"/>
    </cofactor>
    <text evidence="8">Binds 1 S-adenosyl-L-methionine per subunit.</text>
</comment>
<keyword evidence="7 8" id="KW-0456">Lyase</keyword>
<organism evidence="10 11">
    <name type="scientific">Candidatus Bandiella euplotis</name>
    <dbReference type="NCBI Taxonomy" id="1664265"/>
    <lineage>
        <taxon>Bacteria</taxon>
        <taxon>Pseudomonadati</taxon>
        <taxon>Pseudomonadota</taxon>
        <taxon>Alphaproteobacteria</taxon>
        <taxon>Rickettsiales</taxon>
        <taxon>Candidatus Midichloriaceae</taxon>
        <taxon>Candidatus Bandiella</taxon>
    </lineage>
</organism>
<evidence type="ECO:0000256" key="8">
    <source>
        <dbReference type="HAMAP-Rule" id="MF_00917"/>
    </source>
</evidence>
<comment type="similarity">
    <text evidence="8">Belongs to the radical SAM superfamily. 7-carboxy-7-deazaguanine synthase family.</text>
</comment>
<feature type="binding site" evidence="8">
    <location>
        <begin position="52"/>
        <end position="54"/>
    </location>
    <ligand>
        <name>S-adenosyl-L-methionine</name>
        <dbReference type="ChEBI" id="CHEBI:59789"/>
    </ligand>
</feature>
<keyword evidence="11" id="KW-1185">Reference proteome</keyword>
<dbReference type="PANTHER" id="PTHR42836:SF1">
    <property type="entry name" value="7-CARBOXY-7-DEAZAGUANINE SYNTHASE"/>
    <property type="match status" value="1"/>
</dbReference>
<feature type="binding site" evidence="8">
    <location>
        <position position="46"/>
    </location>
    <ligand>
        <name>[4Fe-4S] cluster</name>
        <dbReference type="ChEBI" id="CHEBI:49883"/>
        <note>4Fe-4S-S-AdoMet</note>
    </ligand>
</feature>
<dbReference type="InterPro" id="IPR024924">
    <property type="entry name" value="7-CO-7-deazaguanine_synth-like"/>
</dbReference>
<evidence type="ECO:0000256" key="7">
    <source>
        <dbReference type="ARBA" id="ARBA00023239"/>
    </source>
</evidence>
<evidence type="ECO:0000256" key="5">
    <source>
        <dbReference type="ARBA" id="ARBA00023004"/>
    </source>
</evidence>
<dbReference type="Pfam" id="PF04055">
    <property type="entry name" value="Radical_SAM"/>
    <property type="match status" value="1"/>
</dbReference>
<gene>
    <name evidence="8" type="primary">queE</name>
    <name evidence="10" type="ORF">Bandiella_00609</name>
</gene>
<evidence type="ECO:0000259" key="9">
    <source>
        <dbReference type="PROSITE" id="PS51918"/>
    </source>
</evidence>
<keyword evidence="1 8" id="KW-0004">4Fe-4S</keyword>
<evidence type="ECO:0000313" key="10">
    <source>
        <dbReference type="EMBL" id="WPX96493.1"/>
    </source>
</evidence>
<comment type="subunit">
    <text evidence="8">Homodimer.</text>
</comment>
<comment type="function">
    <text evidence="8">Catalyzes the complex heterocyclic radical-mediated conversion of 6-carboxy-5,6,7,8-tetrahydropterin (CPH4) to 7-carboxy-7-deazaguanine (CDG), a step common to the biosynthetic pathways of all 7-deazapurine-containing compounds.</text>
</comment>
<dbReference type="PIRSF" id="PIRSF000370">
    <property type="entry name" value="QueE"/>
    <property type="match status" value="1"/>
</dbReference>
<evidence type="ECO:0000256" key="2">
    <source>
        <dbReference type="ARBA" id="ARBA00022691"/>
    </source>
</evidence>
<dbReference type="CDD" id="cd01335">
    <property type="entry name" value="Radical_SAM"/>
    <property type="match status" value="1"/>
</dbReference>
<keyword evidence="6 8" id="KW-0411">Iron-sulfur</keyword>
<dbReference type="InterPro" id="IPR013785">
    <property type="entry name" value="Aldolase_TIM"/>
</dbReference>
<comment type="cofactor">
    <cofactor evidence="8">
        <name>[4Fe-4S] cluster</name>
        <dbReference type="ChEBI" id="CHEBI:49883"/>
    </cofactor>
    <text evidence="8">Binds 1 [4Fe-4S] cluster. The cluster is coordinated with 3 cysteines and an exchangeable S-adenosyl-L-methionine.</text>
</comment>
<dbReference type="PANTHER" id="PTHR42836">
    <property type="entry name" value="7-CARBOXY-7-DEAZAGUANINE SYNTHASE"/>
    <property type="match status" value="1"/>
</dbReference>
<feature type="binding site" evidence="8">
    <location>
        <begin position="129"/>
        <end position="131"/>
    </location>
    <ligand>
        <name>S-adenosyl-L-methionine</name>
        <dbReference type="ChEBI" id="CHEBI:59789"/>
    </ligand>
</feature>
<comment type="cofactor">
    <cofactor evidence="8">
        <name>Mg(2+)</name>
        <dbReference type="ChEBI" id="CHEBI:18420"/>
    </cofactor>
</comment>
<dbReference type="SFLD" id="SFLDS00029">
    <property type="entry name" value="Radical_SAM"/>
    <property type="match status" value="1"/>
</dbReference>
<proteinExistence type="inferred from homology"/>
<dbReference type="InterPro" id="IPR058240">
    <property type="entry name" value="rSAM_sf"/>
</dbReference>